<dbReference type="Gene3D" id="3.30.70.270">
    <property type="match status" value="1"/>
</dbReference>
<dbReference type="InterPro" id="IPR000160">
    <property type="entry name" value="GGDEF_dom"/>
</dbReference>
<gene>
    <name evidence="7" type="ORF">H4F99_07205</name>
</gene>
<reference evidence="7 8" key="1">
    <citation type="submission" date="2020-07" db="EMBL/GenBank/DDBJ databases">
        <authorList>
            <person name="Xu S."/>
            <person name="Li A."/>
        </authorList>
    </citation>
    <scope>NUCLEOTIDE SEQUENCE [LARGE SCALE GENOMIC DNA]</scope>
    <source>
        <strain evidence="7 8">SG-8</strain>
    </source>
</reference>
<sequence length="568" mass="62181">MAHSARQWSLRRRFTRLLLFAALVPALAFSAVLLWQQYRGDRQALGQRTALSASLTANGIDEFIQSRLSAVQLIAQTGDPPLAQWDNRLVTLRRAYPGLSSAIAVDTDGWIQAASPLPSPDALKSPAANVSDRDYFQSAFRTRRSHVSDAFHGRVVSSEPLVAVSTPIVRDERLLGVLSASIHVETFVRQRSDAFHAAGYEMLLLDRRDRVIHATPGLPYGFLDQVTDARLLLPVDAEPHQAQTRFQRNVFDGSNAYIARTRLRTGWTLVLFAPDRPVLMSVGQSSLALFAVLLLVSLGILAATWLQLRALARGTGRLLDGLRHFALGSRVQLDDSGTLPHELQPVADAIGDLSGRLNDAYAELSQALDSQRGLAASLQRVVDERDQEIADRTVELREAVAELETVASIDALTGALNVRGFRRETGALLESMEYARTPVGAMIIDVDHFKAYNDRYGHPAGDTVLKRIVGILQGLLRGPGDVIARVGGEEFAVLLRDADAKLTVEVAERLCSAVWDAAMPHASGVDGRVTISIGVAAQPSPEYMDRLLSQADEALYRAKRNGRNRVMR</sequence>
<protein>
    <recommendedName>
        <fullName evidence="2">diguanylate cyclase</fullName>
        <ecNumber evidence="2">2.7.7.65</ecNumber>
    </recommendedName>
</protein>
<dbReference type="Pfam" id="PF00990">
    <property type="entry name" value="GGDEF"/>
    <property type="match status" value="1"/>
</dbReference>
<proteinExistence type="predicted"/>
<dbReference type="EC" id="2.7.7.65" evidence="2"/>
<dbReference type="Proteomes" id="UP000552587">
    <property type="component" value="Unassembled WGS sequence"/>
</dbReference>
<dbReference type="PROSITE" id="PS50887">
    <property type="entry name" value="GGDEF"/>
    <property type="match status" value="1"/>
</dbReference>
<evidence type="ECO:0000259" key="6">
    <source>
        <dbReference type="PROSITE" id="PS50887"/>
    </source>
</evidence>
<dbReference type="FunFam" id="3.30.70.270:FF:000001">
    <property type="entry name" value="Diguanylate cyclase domain protein"/>
    <property type="match status" value="1"/>
</dbReference>
<keyword evidence="4" id="KW-0812">Transmembrane</keyword>
<evidence type="ECO:0000256" key="1">
    <source>
        <dbReference type="ARBA" id="ARBA00001946"/>
    </source>
</evidence>
<evidence type="ECO:0000313" key="7">
    <source>
        <dbReference type="EMBL" id="MBB1088278.1"/>
    </source>
</evidence>
<dbReference type="GO" id="GO:0005886">
    <property type="term" value="C:plasma membrane"/>
    <property type="evidence" value="ECO:0007669"/>
    <property type="project" value="TreeGrafter"/>
</dbReference>
<evidence type="ECO:0000256" key="2">
    <source>
        <dbReference type="ARBA" id="ARBA00012528"/>
    </source>
</evidence>
<dbReference type="InterPro" id="IPR003660">
    <property type="entry name" value="HAMP_dom"/>
</dbReference>
<dbReference type="SMART" id="SM00267">
    <property type="entry name" value="GGDEF"/>
    <property type="match status" value="1"/>
</dbReference>
<evidence type="ECO:0000256" key="3">
    <source>
        <dbReference type="ARBA" id="ARBA00034247"/>
    </source>
</evidence>
<dbReference type="InterPro" id="IPR050469">
    <property type="entry name" value="Diguanylate_Cyclase"/>
</dbReference>
<dbReference type="PROSITE" id="PS50885">
    <property type="entry name" value="HAMP"/>
    <property type="match status" value="1"/>
</dbReference>
<dbReference type="PANTHER" id="PTHR45138:SF9">
    <property type="entry name" value="DIGUANYLATE CYCLASE DGCM-RELATED"/>
    <property type="match status" value="1"/>
</dbReference>
<dbReference type="GO" id="GO:1902201">
    <property type="term" value="P:negative regulation of bacterial-type flagellum-dependent cell motility"/>
    <property type="evidence" value="ECO:0007669"/>
    <property type="project" value="TreeGrafter"/>
</dbReference>
<comment type="catalytic activity">
    <reaction evidence="3">
        <text>2 GTP = 3',3'-c-di-GMP + 2 diphosphate</text>
        <dbReference type="Rhea" id="RHEA:24898"/>
        <dbReference type="ChEBI" id="CHEBI:33019"/>
        <dbReference type="ChEBI" id="CHEBI:37565"/>
        <dbReference type="ChEBI" id="CHEBI:58805"/>
        <dbReference type="EC" id="2.7.7.65"/>
    </reaction>
</comment>
<dbReference type="GO" id="GO:0043709">
    <property type="term" value="P:cell adhesion involved in single-species biofilm formation"/>
    <property type="evidence" value="ECO:0007669"/>
    <property type="project" value="TreeGrafter"/>
</dbReference>
<keyword evidence="4" id="KW-0472">Membrane</keyword>
<feature type="domain" description="HAMP" evidence="5">
    <location>
        <begin position="309"/>
        <end position="362"/>
    </location>
</feature>
<feature type="domain" description="GGDEF" evidence="6">
    <location>
        <begin position="437"/>
        <end position="568"/>
    </location>
</feature>
<dbReference type="GO" id="GO:0052621">
    <property type="term" value="F:diguanylate cyclase activity"/>
    <property type="evidence" value="ECO:0007669"/>
    <property type="project" value="UniProtKB-EC"/>
</dbReference>
<dbReference type="GO" id="GO:0007165">
    <property type="term" value="P:signal transduction"/>
    <property type="evidence" value="ECO:0007669"/>
    <property type="project" value="InterPro"/>
</dbReference>
<dbReference type="NCBIfam" id="TIGR00254">
    <property type="entry name" value="GGDEF"/>
    <property type="match status" value="1"/>
</dbReference>
<organism evidence="7 8">
    <name type="scientific">Marilutibacter penaei</name>
    <dbReference type="NCBI Taxonomy" id="2759900"/>
    <lineage>
        <taxon>Bacteria</taxon>
        <taxon>Pseudomonadati</taxon>
        <taxon>Pseudomonadota</taxon>
        <taxon>Gammaproteobacteria</taxon>
        <taxon>Lysobacterales</taxon>
        <taxon>Lysobacteraceae</taxon>
        <taxon>Marilutibacter</taxon>
    </lineage>
</organism>
<name>A0A7W3YEC6_9GAMM</name>
<dbReference type="CDD" id="cd12914">
    <property type="entry name" value="PDC1_DGC_like"/>
    <property type="match status" value="1"/>
</dbReference>
<dbReference type="AlphaFoldDB" id="A0A7W3YEC6"/>
<comment type="caution">
    <text evidence="7">The sequence shown here is derived from an EMBL/GenBank/DDBJ whole genome shotgun (WGS) entry which is preliminary data.</text>
</comment>
<keyword evidence="4" id="KW-1133">Transmembrane helix</keyword>
<accession>A0A7W3YEC6</accession>
<dbReference type="Gene3D" id="3.30.450.20">
    <property type="entry name" value="PAS domain"/>
    <property type="match status" value="1"/>
</dbReference>
<keyword evidence="8" id="KW-1185">Reference proteome</keyword>
<comment type="cofactor">
    <cofactor evidence="1">
        <name>Mg(2+)</name>
        <dbReference type="ChEBI" id="CHEBI:18420"/>
    </cofactor>
</comment>
<dbReference type="CDD" id="cd01949">
    <property type="entry name" value="GGDEF"/>
    <property type="match status" value="1"/>
</dbReference>
<dbReference type="SUPFAM" id="SSF55073">
    <property type="entry name" value="Nucleotide cyclase"/>
    <property type="match status" value="1"/>
</dbReference>
<dbReference type="EMBL" id="JACHTE010000004">
    <property type="protein sequence ID" value="MBB1088278.1"/>
    <property type="molecule type" value="Genomic_DNA"/>
</dbReference>
<dbReference type="PANTHER" id="PTHR45138">
    <property type="entry name" value="REGULATORY COMPONENTS OF SENSORY TRANSDUCTION SYSTEM"/>
    <property type="match status" value="1"/>
</dbReference>
<dbReference type="RefSeq" id="WP_182669047.1">
    <property type="nucleotide sequence ID" value="NZ_JACHTE010000004.1"/>
</dbReference>
<dbReference type="InterPro" id="IPR043128">
    <property type="entry name" value="Rev_trsase/Diguanyl_cyclase"/>
</dbReference>
<dbReference type="InterPro" id="IPR029787">
    <property type="entry name" value="Nucleotide_cyclase"/>
</dbReference>
<feature type="transmembrane region" description="Helical" evidence="4">
    <location>
        <begin position="287"/>
        <end position="308"/>
    </location>
</feature>
<evidence type="ECO:0000259" key="5">
    <source>
        <dbReference type="PROSITE" id="PS50885"/>
    </source>
</evidence>
<evidence type="ECO:0000256" key="4">
    <source>
        <dbReference type="SAM" id="Phobius"/>
    </source>
</evidence>
<evidence type="ECO:0000313" key="8">
    <source>
        <dbReference type="Proteomes" id="UP000552587"/>
    </source>
</evidence>